<feature type="transmembrane region" description="Helical" evidence="9">
    <location>
        <begin position="69"/>
        <end position="93"/>
    </location>
</feature>
<feature type="transmembrane region" description="Helical" evidence="9">
    <location>
        <begin position="7"/>
        <end position="34"/>
    </location>
</feature>
<comment type="similarity">
    <text evidence="2 9">Belongs to the complex I subunit 3 family.</text>
</comment>
<keyword evidence="4 9" id="KW-0813">Transport</keyword>
<keyword evidence="6 9" id="KW-1133">Transmembrane helix</keyword>
<dbReference type="InterPro" id="IPR000440">
    <property type="entry name" value="NADH_UbQ/plastoQ_OxRdtase_su3"/>
</dbReference>
<evidence type="ECO:0000256" key="2">
    <source>
        <dbReference type="ARBA" id="ARBA00008472"/>
    </source>
</evidence>
<keyword evidence="9" id="KW-1278">Translocase</keyword>
<evidence type="ECO:0000256" key="9">
    <source>
        <dbReference type="RuleBase" id="RU003640"/>
    </source>
</evidence>
<keyword evidence="9" id="KW-0830">Ubiquinone</keyword>
<evidence type="ECO:0000256" key="7">
    <source>
        <dbReference type="ARBA" id="ARBA00023136"/>
    </source>
</evidence>
<keyword evidence="9" id="KW-0249">Electron transport</keyword>
<dbReference type="InterPro" id="IPR038430">
    <property type="entry name" value="NDAH_ubi_oxred_su3_sf"/>
</dbReference>
<proteinExistence type="inferred from homology"/>
<evidence type="ECO:0000313" key="10">
    <source>
        <dbReference type="EMBL" id="CCO25744.1"/>
    </source>
</evidence>
<dbReference type="Gene3D" id="1.20.58.1610">
    <property type="entry name" value="NADH:ubiquinone/plastoquinone oxidoreductase, chain 3"/>
    <property type="match status" value="1"/>
</dbReference>
<gene>
    <name evidence="10" type="primary">nad3</name>
</gene>
<organism evidence="10">
    <name type="scientific">Polycarpa mytiligera</name>
    <name type="common">Ascidian</name>
    <dbReference type="NCBI Taxonomy" id="569436"/>
    <lineage>
        <taxon>Eukaryota</taxon>
        <taxon>Metazoa</taxon>
        <taxon>Chordata</taxon>
        <taxon>Tunicata</taxon>
        <taxon>Ascidiacea</taxon>
        <taxon>Stolidobranchia</taxon>
        <taxon>Styelidae</taxon>
        <taxon>Polycarpa</taxon>
    </lineage>
</organism>
<name>S0DF53_POLMY</name>
<sequence length="127" mass="14417">MYLFLVFFFLGFMSLLLSAEVFISFLIVLLLVYIGSMDLMGDSTKEVLAMNQSYECGFEYGMGGCGFSLQFYVVGFSFLLFDLEICLFTPLILSINIGSGALYFSVVFLLVVFFIYLYEVMLGAFNW</sequence>
<evidence type="ECO:0000256" key="1">
    <source>
        <dbReference type="ARBA" id="ARBA00004370"/>
    </source>
</evidence>
<evidence type="ECO:0000256" key="6">
    <source>
        <dbReference type="ARBA" id="ARBA00022989"/>
    </source>
</evidence>
<dbReference type="Pfam" id="PF00507">
    <property type="entry name" value="Oxidored_q4"/>
    <property type="match status" value="1"/>
</dbReference>
<dbReference type="EMBL" id="HF548556">
    <property type="protein sequence ID" value="CCO25744.1"/>
    <property type="molecule type" value="Genomic_DNA"/>
</dbReference>
<keyword evidence="9 10" id="KW-0496">Mitochondrion</keyword>
<keyword evidence="9" id="KW-0520">NAD</keyword>
<accession>S0DF53</accession>
<keyword evidence="5 9" id="KW-0812">Transmembrane</keyword>
<keyword evidence="7 9" id="KW-0472">Membrane</keyword>
<geneLocation type="mitochondrion" evidence="10"/>
<feature type="transmembrane region" description="Helical" evidence="9">
    <location>
        <begin position="100"/>
        <end position="118"/>
    </location>
</feature>
<evidence type="ECO:0000256" key="4">
    <source>
        <dbReference type="ARBA" id="ARBA00022448"/>
    </source>
</evidence>
<protein>
    <recommendedName>
        <fullName evidence="3 9">NADH-ubiquinone oxidoreductase chain 3</fullName>
        <ecNumber evidence="9">7.1.1.2</ecNumber>
    </recommendedName>
</protein>
<keyword evidence="9" id="KW-0679">Respiratory chain</keyword>
<comment type="function">
    <text evidence="9">Core subunit of the mitochondrial membrane respiratory chain NADH dehydrogenase (Complex I) which catalyzes electron transfer from NADH through the respiratory chain, using ubiquinone as an electron acceptor. Essential for the catalytic activity of complex I.</text>
</comment>
<reference evidence="10" key="1">
    <citation type="journal article" date="2013" name="Genome Biol. Evol.">
        <title>Deep Sequencing of Mixed Total DNA without Barcodes Allows Efficient Assembly of Highly Plastic Ascidian Mitochondrial Genomes.</title>
        <authorList>
            <person name="Rubinstein N."/>
            <person name="Feldstein T."/>
            <person name="Shenkar N."/>
            <person name="Botero Castro F."/>
            <person name="Griggio F."/>
            <person name="Mastrototaro F."/>
            <person name="Delsuc F."/>
            <person name="Douzery E.J.P."/>
            <person name="Gissi C."/>
            <person name="Huchon D."/>
        </authorList>
    </citation>
    <scope>NUCLEOTIDE SEQUENCE</scope>
    <source>
        <tissue evidence="10">Gonad</tissue>
    </source>
</reference>
<evidence type="ECO:0000256" key="8">
    <source>
        <dbReference type="ARBA" id="ARBA00049551"/>
    </source>
</evidence>
<evidence type="ECO:0000256" key="3">
    <source>
        <dbReference type="ARBA" id="ARBA00021007"/>
    </source>
</evidence>
<dbReference type="EC" id="7.1.1.2" evidence="9"/>
<dbReference type="GO" id="GO:0031966">
    <property type="term" value="C:mitochondrial membrane"/>
    <property type="evidence" value="ECO:0007669"/>
    <property type="project" value="UniProtKB-SubCell"/>
</dbReference>
<comment type="catalytic activity">
    <reaction evidence="8 9">
        <text>a ubiquinone + NADH + 5 H(+)(in) = a ubiquinol + NAD(+) + 4 H(+)(out)</text>
        <dbReference type="Rhea" id="RHEA:29091"/>
        <dbReference type="Rhea" id="RHEA-COMP:9565"/>
        <dbReference type="Rhea" id="RHEA-COMP:9566"/>
        <dbReference type="ChEBI" id="CHEBI:15378"/>
        <dbReference type="ChEBI" id="CHEBI:16389"/>
        <dbReference type="ChEBI" id="CHEBI:17976"/>
        <dbReference type="ChEBI" id="CHEBI:57540"/>
        <dbReference type="ChEBI" id="CHEBI:57945"/>
        <dbReference type="EC" id="7.1.1.2"/>
    </reaction>
</comment>
<evidence type="ECO:0000256" key="5">
    <source>
        <dbReference type="ARBA" id="ARBA00022692"/>
    </source>
</evidence>
<dbReference type="GO" id="GO:0008137">
    <property type="term" value="F:NADH dehydrogenase (ubiquinone) activity"/>
    <property type="evidence" value="ECO:0007669"/>
    <property type="project" value="UniProtKB-UniRule"/>
</dbReference>
<dbReference type="AlphaFoldDB" id="S0DF53"/>
<comment type="subcellular location">
    <subcellularLocation>
        <location evidence="1">Membrane</location>
    </subcellularLocation>
    <subcellularLocation>
        <location evidence="9">Mitochondrion membrane</location>
        <topology evidence="9">Multi-pass membrane protein</topology>
    </subcellularLocation>
</comment>